<evidence type="ECO:0000313" key="1">
    <source>
        <dbReference type="Proteomes" id="UP000887565"/>
    </source>
</evidence>
<organism evidence="1 2">
    <name type="scientific">Romanomermis culicivorax</name>
    <name type="common">Nematode worm</name>
    <dbReference type="NCBI Taxonomy" id="13658"/>
    <lineage>
        <taxon>Eukaryota</taxon>
        <taxon>Metazoa</taxon>
        <taxon>Ecdysozoa</taxon>
        <taxon>Nematoda</taxon>
        <taxon>Enoplea</taxon>
        <taxon>Dorylaimia</taxon>
        <taxon>Mermithida</taxon>
        <taxon>Mermithoidea</taxon>
        <taxon>Mermithidae</taxon>
        <taxon>Romanomermis</taxon>
    </lineage>
</organism>
<sequence length="101" mass="11437">MFSEITGKISITQLMPLNRRKPIFKSIPTISIVNEIGDHFAEHLPKEVQITPAVQGFILMKNTYAIYPNQQFLAPWEQHIHYNAMPAPYVTTPTDSSHASS</sequence>
<dbReference type="Proteomes" id="UP000887565">
    <property type="component" value="Unplaced"/>
</dbReference>
<protein>
    <submittedName>
        <fullName evidence="2">Uncharacterized protein</fullName>
    </submittedName>
</protein>
<proteinExistence type="predicted"/>
<dbReference type="AlphaFoldDB" id="A0A915JTK5"/>
<reference evidence="2" key="1">
    <citation type="submission" date="2022-11" db="UniProtKB">
        <authorList>
            <consortium name="WormBaseParasite"/>
        </authorList>
    </citation>
    <scope>IDENTIFICATION</scope>
</reference>
<dbReference type="WBParaSite" id="nRc.2.0.1.t29596-RA">
    <property type="protein sequence ID" value="nRc.2.0.1.t29596-RA"/>
    <property type="gene ID" value="nRc.2.0.1.g29596"/>
</dbReference>
<name>A0A915JTK5_ROMCU</name>
<keyword evidence="1" id="KW-1185">Reference proteome</keyword>
<evidence type="ECO:0000313" key="2">
    <source>
        <dbReference type="WBParaSite" id="nRc.2.0.1.t29596-RA"/>
    </source>
</evidence>
<accession>A0A915JTK5</accession>